<reference evidence="2" key="1">
    <citation type="submission" date="2023-03" db="EMBL/GenBank/DDBJ databases">
        <title>Massive genome expansion in bonnet fungi (Mycena s.s.) driven by repeated elements and novel gene families across ecological guilds.</title>
        <authorList>
            <consortium name="Lawrence Berkeley National Laboratory"/>
            <person name="Harder C.B."/>
            <person name="Miyauchi S."/>
            <person name="Viragh M."/>
            <person name="Kuo A."/>
            <person name="Thoen E."/>
            <person name="Andreopoulos B."/>
            <person name="Lu D."/>
            <person name="Skrede I."/>
            <person name="Drula E."/>
            <person name="Henrissat B."/>
            <person name="Morin E."/>
            <person name="Kohler A."/>
            <person name="Barry K."/>
            <person name="LaButti K."/>
            <person name="Morin E."/>
            <person name="Salamov A."/>
            <person name="Lipzen A."/>
            <person name="Mereny Z."/>
            <person name="Hegedus B."/>
            <person name="Baldrian P."/>
            <person name="Stursova M."/>
            <person name="Weitz H."/>
            <person name="Taylor A."/>
            <person name="Grigoriev I.V."/>
            <person name="Nagy L.G."/>
            <person name="Martin F."/>
            <person name="Kauserud H."/>
        </authorList>
    </citation>
    <scope>NUCLEOTIDE SEQUENCE</scope>
    <source>
        <strain evidence="2">CBHHK200</strain>
    </source>
</reference>
<proteinExistence type="predicted"/>
<sequence>MGHIQPVAKGSHLPLHIDDALFTQNLTSPSVPPLAAPGCFIIADNAPASTVTDEVAPTGTLRAAAEALVQATAVPDDLKAATNKVVGHNSKSNTNAALEGLGSGGFILTVAAVVLVLAGL</sequence>
<keyword evidence="1" id="KW-1133">Transmembrane helix</keyword>
<dbReference type="AlphaFoldDB" id="A0AAD6S4T0"/>
<feature type="transmembrane region" description="Helical" evidence="1">
    <location>
        <begin position="96"/>
        <end position="118"/>
    </location>
</feature>
<dbReference type="Proteomes" id="UP001218188">
    <property type="component" value="Unassembled WGS sequence"/>
</dbReference>
<accession>A0AAD6S4T0</accession>
<comment type="caution">
    <text evidence="2">The sequence shown here is derived from an EMBL/GenBank/DDBJ whole genome shotgun (WGS) entry which is preliminary data.</text>
</comment>
<keyword evidence="1" id="KW-0472">Membrane</keyword>
<gene>
    <name evidence="2" type="ORF">C8F04DRAFT_1403174</name>
</gene>
<organism evidence="2 3">
    <name type="scientific">Mycena alexandri</name>
    <dbReference type="NCBI Taxonomy" id="1745969"/>
    <lineage>
        <taxon>Eukaryota</taxon>
        <taxon>Fungi</taxon>
        <taxon>Dikarya</taxon>
        <taxon>Basidiomycota</taxon>
        <taxon>Agaricomycotina</taxon>
        <taxon>Agaricomycetes</taxon>
        <taxon>Agaricomycetidae</taxon>
        <taxon>Agaricales</taxon>
        <taxon>Marasmiineae</taxon>
        <taxon>Mycenaceae</taxon>
        <taxon>Mycena</taxon>
    </lineage>
</organism>
<keyword evidence="1" id="KW-0812">Transmembrane</keyword>
<dbReference type="EMBL" id="JARJCM010000242">
    <property type="protein sequence ID" value="KAJ7021103.1"/>
    <property type="molecule type" value="Genomic_DNA"/>
</dbReference>
<name>A0AAD6S4T0_9AGAR</name>
<keyword evidence="3" id="KW-1185">Reference proteome</keyword>
<evidence type="ECO:0000313" key="3">
    <source>
        <dbReference type="Proteomes" id="UP001218188"/>
    </source>
</evidence>
<evidence type="ECO:0000313" key="2">
    <source>
        <dbReference type="EMBL" id="KAJ7021103.1"/>
    </source>
</evidence>
<protein>
    <submittedName>
        <fullName evidence="2">Uncharacterized protein</fullName>
    </submittedName>
</protein>
<evidence type="ECO:0000256" key="1">
    <source>
        <dbReference type="SAM" id="Phobius"/>
    </source>
</evidence>